<dbReference type="SUPFAM" id="SSF56281">
    <property type="entry name" value="Metallo-hydrolase/oxidoreductase"/>
    <property type="match status" value="1"/>
</dbReference>
<evidence type="ECO:0000256" key="7">
    <source>
        <dbReference type="ARBA" id="ARBA00022990"/>
    </source>
</evidence>
<evidence type="ECO:0000256" key="1">
    <source>
        <dbReference type="ARBA" id="ARBA00001954"/>
    </source>
</evidence>
<name>A0A2P2HZ67_9CRUS</name>
<dbReference type="Gene3D" id="3.60.15.10">
    <property type="entry name" value="Ribonuclease Z/Hydroxyacylglutathione hydrolase-like"/>
    <property type="match status" value="1"/>
</dbReference>
<keyword evidence="8" id="KW-0560">Oxidoreductase</keyword>
<evidence type="ECO:0000256" key="15">
    <source>
        <dbReference type="ARBA" id="ARBA00077964"/>
    </source>
</evidence>
<comment type="subunit">
    <text evidence="12">Homodimer. Monomer. Interacts with TST. May interact with RELA.</text>
</comment>
<dbReference type="FunFam" id="3.60.15.10:FF:000013">
    <property type="entry name" value="Persulfide dioxygenase ETHE1, mitochondrial"/>
    <property type="match status" value="1"/>
</dbReference>
<evidence type="ECO:0000256" key="8">
    <source>
        <dbReference type="ARBA" id="ARBA00023002"/>
    </source>
</evidence>
<evidence type="ECO:0000256" key="10">
    <source>
        <dbReference type="ARBA" id="ARBA00023128"/>
    </source>
</evidence>
<comment type="subcellular location">
    <subcellularLocation>
        <location evidence="2">Mitochondrion</location>
    </subcellularLocation>
</comment>
<dbReference type="EC" id="1.13.11.18" evidence="13"/>
<keyword evidence="9" id="KW-0408">Iron</keyword>
<dbReference type="EMBL" id="IACF01001360">
    <property type="protein sequence ID" value="LAB67067.1"/>
    <property type="molecule type" value="mRNA"/>
</dbReference>
<feature type="domain" description="Metallo-beta-lactamase" evidence="16">
    <location>
        <begin position="64"/>
        <end position="225"/>
    </location>
</feature>
<dbReference type="GO" id="GO:0046872">
    <property type="term" value="F:metal ion binding"/>
    <property type="evidence" value="ECO:0007669"/>
    <property type="project" value="UniProtKB-KW"/>
</dbReference>
<dbReference type="PANTHER" id="PTHR43084:SF1">
    <property type="entry name" value="PERSULFIDE DIOXYGENASE ETHE1, MITOCHONDRIAL"/>
    <property type="match status" value="1"/>
</dbReference>
<keyword evidence="4" id="KW-0479">Metal-binding</keyword>
<keyword evidence="5" id="KW-0809">Transit peptide</keyword>
<keyword evidence="10" id="KW-0496">Mitochondrion</keyword>
<evidence type="ECO:0000256" key="11">
    <source>
        <dbReference type="ARBA" id="ARBA00050990"/>
    </source>
</evidence>
<dbReference type="SMART" id="SM00849">
    <property type="entry name" value="Lactamase_B"/>
    <property type="match status" value="1"/>
</dbReference>
<dbReference type="GO" id="GO:0005739">
    <property type="term" value="C:mitochondrion"/>
    <property type="evidence" value="ECO:0007669"/>
    <property type="project" value="UniProtKB-SubCell"/>
</dbReference>
<evidence type="ECO:0000256" key="12">
    <source>
        <dbReference type="ARBA" id="ARBA00065219"/>
    </source>
</evidence>
<dbReference type="InterPro" id="IPR001279">
    <property type="entry name" value="Metallo-B-lactamas"/>
</dbReference>
<evidence type="ECO:0000256" key="9">
    <source>
        <dbReference type="ARBA" id="ARBA00023004"/>
    </source>
</evidence>
<dbReference type="InterPro" id="IPR036866">
    <property type="entry name" value="RibonucZ/Hydroxyglut_hydro"/>
</dbReference>
<evidence type="ECO:0000256" key="2">
    <source>
        <dbReference type="ARBA" id="ARBA00004173"/>
    </source>
</evidence>
<evidence type="ECO:0000256" key="3">
    <source>
        <dbReference type="ARBA" id="ARBA00006759"/>
    </source>
</evidence>
<dbReference type="InterPro" id="IPR051682">
    <property type="entry name" value="Mito_Persulfide_Diox"/>
</dbReference>
<dbReference type="GO" id="GO:0050313">
    <property type="term" value="F:sulfur dioxygenase activity"/>
    <property type="evidence" value="ECO:0007669"/>
    <property type="project" value="UniProtKB-EC"/>
</dbReference>
<keyword evidence="6 17" id="KW-0223">Dioxygenase</keyword>
<dbReference type="PANTHER" id="PTHR43084">
    <property type="entry name" value="PERSULFIDE DIOXYGENASE ETHE1"/>
    <property type="match status" value="1"/>
</dbReference>
<evidence type="ECO:0000256" key="14">
    <source>
        <dbReference type="ARBA" id="ARBA00067300"/>
    </source>
</evidence>
<accession>A0A2P2HZ67</accession>
<organism evidence="17">
    <name type="scientific">Hirondellea gigas</name>
    <dbReference type="NCBI Taxonomy" id="1518452"/>
    <lineage>
        <taxon>Eukaryota</taxon>
        <taxon>Metazoa</taxon>
        <taxon>Ecdysozoa</taxon>
        <taxon>Arthropoda</taxon>
        <taxon>Crustacea</taxon>
        <taxon>Multicrustacea</taxon>
        <taxon>Malacostraca</taxon>
        <taxon>Eumalacostraca</taxon>
        <taxon>Peracarida</taxon>
        <taxon>Amphipoda</taxon>
        <taxon>Amphilochidea</taxon>
        <taxon>Lysianassida</taxon>
        <taxon>Lysianassidira</taxon>
        <taxon>Lysianassoidea</taxon>
        <taxon>Lysianassidae</taxon>
        <taxon>Hirondellea</taxon>
    </lineage>
</organism>
<dbReference type="CDD" id="cd07724">
    <property type="entry name" value="POD-like_MBL-fold"/>
    <property type="match status" value="1"/>
</dbReference>
<proteinExistence type="evidence at transcript level"/>
<evidence type="ECO:0000259" key="16">
    <source>
        <dbReference type="SMART" id="SM00849"/>
    </source>
</evidence>
<dbReference type="GO" id="GO:0006749">
    <property type="term" value="P:glutathione metabolic process"/>
    <property type="evidence" value="ECO:0007669"/>
    <property type="project" value="InterPro"/>
</dbReference>
<keyword evidence="7" id="KW-0007">Acetylation</keyword>
<comment type="similarity">
    <text evidence="3">Belongs to the metallo-beta-lactamase superfamily. Glyoxalase II family.</text>
</comment>
<reference evidence="17" key="1">
    <citation type="journal article" date="2018" name="Biosci. Biotechnol. Biochem.">
        <title>Polysaccharide hydrolase of the hadal zone amphipods Hirondellea gigas.</title>
        <authorList>
            <person name="Kobayashi H."/>
            <person name="Nagahama T."/>
            <person name="Arai W."/>
            <person name="Sasagawa Y."/>
            <person name="Umeda M."/>
            <person name="Hayashi T."/>
            <person name="Nikaido I."/>
            <person name="Watanabe H."/>
            <person name="Oguri K."/>
            <person name="Kitazato H."/>
            <person name="Fujioka K."/>
            <person name="Kido Y."/>
            <person name="Takami H."/>
        </authorList>
    </citation>
    <scope>NUCLEOTIDE SEQUENCE</scope>
    <source>
        <tissue evidence="17">Whole body</tissue>
    </source>
</reference>
<comment type="catalytic activity">
    <reaction evidence="11">
        <text>S-sulfanylglutathione + O2 + H2O = sulfite + glutathione + 2 H(+)</text>
        <dbReference type="Rhea" id="RHEA:12981"/>
        <dbReference type="ChEBI" id="CHEBI:15377"/>
        <dbReference type="ChEBI" id="CHEBI:15378"/>
        <dbReference type="ChEBI" id="CHEBI:15379"/>
        <dbReference type="ChEBI" id="CHEBI:17359"/>
        <dbReference type="ChEBI" id="CHEBI:57925"/>
        <dbReference type="ChEBI" id="CHEBI:58905"/>
        <dbReference type="EC" id="1.13.11.18"/>
    </reaction>
</comment>
<comment type="cofactor">
    <cofactor evidence="1">
        <name>Fe(2+)</name>
        <dbReference type="ChEBI" id="CHEBI:29033"/>
    </cofactor>
</comment>
<protein>
    <recommendedName>
        <fullName evidence="14">Persulfide dioxygenase ETHE1, mitochondrial</fullName>
        <ecNumber evidence="13">1.13.11.18</ecNumber>
    </recommendedName>
    <alternativeName>
        <fullName evidence="15">Sulfur dioxygenase ETHE1</fullName>
    </alternativeName>
</protein>
<dbReference type="Pfam" id="PF00753">
    <property type="entry name" value="Lactamase_B"/>
    <property type="match status" value="1"/>
</dbReference>
<dbReference type="AlphaFoldDB" id="A0A2P2HZ67"/>
<sequence length="294" mass="32271">MALVSAMALTGRTLPVVHRCLRASGAIIPGSQLISNFRCFSYNMAVPDAKTGLLFRQMFDRDTCTYTYLLGDRETAEAVLIDPVIELAARDVALLNQLNLSLKYVVNTHMHADHITGSGLLKLLVPGCQSMIAEASNADADIKLKAGDIVRFGQQELQVRSTPGHTSGCVTYVMHEHSLAFTGDALLIGGCGRTDFQEGCSETLYKSVHSQIFTLPQHYALYPAHDYQGLTVTSVEEEKKHNPRLGRSLKEFVQIMEDLKMPYPRKIDASLPANKVCGLYNLPDDLAAILKDAS</sequence>
<dbReference type="GO" id="GO:0070813">
    <property type="term" value="P:hydrogen sulfide metabolic process"/>
    <property type="evidence" value="ECO:0007669"/>
    <property type="project" value="TreeGrafter"/>
</dbReference>
<evidence type="ECO:0000256" key="6">
    <source>
        <dbReference type="ARBA" id="ARBA00022964"/>
    </source>
</evidence>
<evidence type="ECO:0000256" key="13">
    <source>
        <dbReference type="ARBA" id="ARBA00066686"/>
    </source>
</evidence>
<dbReference type="InterPro" id="IPR044528">
    <property type="entry name" value="POD-like_MBL-fold"/>
</dbReference>
<evidence type="ECO:0000256" key="4">
    <source>
        <dbReference type="ARBA" id="ARBA00022723"/>
    </source>
</evidence>
<dbReference type="GO" id="GO:0031123">
    <property type="term" value="P:RNA 3'-end processing"/>
    <property type="evidence" value="ECO:0007669"/>
    <property type="project" value="UniProtKB-ARBA"/>
</dbReference>
<evidence type="ECO:0000256" key="5">
    <source>
        <dbReference type="ARBA" id="ARBA00022946"/>
    </source>
</evidence>
<evidence type="ECO:0000313" key="17">
    <source>
        <dbReference type="EMBL" id="LAB67067.1"/>
    </source>
</evidence>